<name>A0A1J0AKP9_BACIU</name>
<sequence>MSRLNQLFDWKCPVCKHKNTNNFYSNETEQPLCSNCNERCDVYLDINISVREVVPQGK</sequence>
<dbReference type="EMBL" id="KX711616">
    <property type="protein sequence ID" value="APB62316.1"/>
    <property type="molecule type" value="Genomic_DNA"/>
</dbReference>
<proteinExistence type="predicted"/>
<reference evidence="1" key="1">
    <citation type="journal article" date="2002" name="Mikrobiologiia">
        <title>Soil strain of Bacillus subtilis harboring a large plasmid that mediates high-frequency conjugal mobilization.</title>
        <authorList>
            <person name="Lotareva O.V."/>
            <person name="Poluektova E.U."/>
            <person name="Titok M.A."/>
            <person name="Prozorov A.A."/>
        </authorList>
    </citation>
    <scope>NUCLEOTIDE SEQUENCE</scope>
    <source>
        <strain evidence="1">72</strain>
        <plasmid evidence="1">pBS72</plasmid>
    </source>
</reference>
<gene>
    <name evidence="1" type="ORF">pBS72_0470</name>
</gene>
<dbReference type="AlphaFoldDB" id="A0A1J0AKP9"/>
<protein>
    <submittedName>
        <fullName evidence="1">Uncharacterized protein</fullName>
    </submittedName>
</protein>
<evidence type="ECO:0000313" key="1">
    <source>
        <dbReference type="EMBL" id="APB62316.1"/>
    </source>
</evidence>
<reference evidence="1" key="4">
    <citation type="journal article" date="2006" name="Microbiology">
        <title>The replicative polymerases PolC and DnaE are required for theta replication of the Bacillus subtilis plasmid pBS72.</title>
        <authorList>
            <person name="Titok M."/>
            <person name="Suski C."/>
            <person name="Dalmais B."/>
            <person name="Ehrlich S.D."/>
            <person name="Janniere L."/>
        </authorList>
    </citation>
    <scope>NUCLEOTIDE SEQUENCE</scope>
    <source>
        <strain evidence="1">72</strain>
        <plasmid evidence="1">pBS72</plasmid>
    </source>
</reference>
<reference evidence="1" key="3">
    <citation type="journal article" date="2004" name="Mol. Biol. (Mosk.)">
        <title>The replication system of plasmids from Bacillus subtilis environmental isolates.</title>
        <authorList>
            <person name="Lagodich A.V."/>
            <person name="Shtaniuk Iu.V."/>
            <person name="Prozorov A.A."/>
            <person name="Titok M.A."/>
        </authorList>
    </citation>
    <scope>NUCLEOTIDE SEQUENCE</scope>
    <source>
        <strain evidence="1">72</strain>
        <plasmid evidence="1">pBS72</plasmid>
    </source>
</reference>
<reference evidence="1" key="2">
    <citation type="journal article" date="2003" name="Plasmid">
        <title>Bacillus subtilis soil isolates: plasmid replicon analysis and construction of a new theta-replicating vector.</title>
        <authorList>
            <person name="Titok M.A."/>
            <person name="Chapuis J."/>
            <person name="Selezneva Y.V."/>
            <person name="Lagodich A.V."/>
            <person name="Prokulevich V.A."/>
            <person name="Ehrlich S.D."/>
            <person name="Janniere L."/>
        </authorList>
    </citation>
    <scope>NUCLEOTIDE SEQUENCE</scope>
    <source>
        <strain evidence="1">72</strain>
        <plasmid evidence="1">pBS72</plasmid>
    </source>
</reference>
<dbReference type="Gene3D" id="2.30.30.380">
    <property type="entry name" value="Zn-finger domain of Sec23/24"/>
    <property type="match status" value="1"/>
</dbReference>
<keyword evidence="1" id="KW-0614">Plasmid</keyword>
<geneLocation type="plasmid" evidence="1">
    <name>pBS72</name>
</geneLocation>
<reference evidence="1" key="5">
    <citation type="submission" date="2016-08" db="EMBL/GenBank/DDBJ databases">
        <authorList>
            <person name="Satsunkevich N.E."/>
            <person name="Valentovich L.N."/>
            <person name="Kolomiets E.I."/>
            <person name="Titok M.A."/>
        </authorList>
    </citation>
    <scope>NUCLEOTIDE SEQUENCE</scope>
    <source>
        <strain evidence="1">72</strain>
        <plasmid evidence="1">pBS72</plasmid>
    </source>
</reference>
<accession>A0A1J0AKP9</accession>
<organism evidence="1">
    <name type="scientific">Bacillus subtilis</name>
    <dbReference type="NCBI Taxonomy" id="1423"/>
    <lineage>
        <taxon>Bacteria</taxon>
        <taxon>Bacillati</taxon>
        <taxon>Bacillota</taxon>
        <taxon>Bacilli</taxon>
        <taxon>Bacillales</taxon>
        <taxon>Bacillaceae</taxon>
        <taxon>Bacillus</taxon>
    </lineage>
</organism>